<protein>
    <submittedName>
        <fullName evidence="1">Uncharacterized protein</fullName>
    </submittedName>
</protein>
<name>A0A371YYD0_9PROT</name>
<reference evidence="1 2" key="1">
    <citation type="submission" date="2018-08" db="EMBL/GenBank/DDBJ databases">
        <title>Komagataeibacter sp. AV 382.</title>
        <authorList>
            <person name="Skraban J."/>
            <person name="Trcek J."/>
        </authorList>
    </citation>
    <scope>NUCLEOTIDE SEQUENCE [LARGE SCALE GENOMIC DNA]</scope>
    <source>
        <strain evidence="1 2">AV 382</strain>
    </source>
</reference>
<gene>
    <name evidence="1" type="ORF">DY926_12395</name>
</gene>
<accession>A0A371YYD0</accession>
<dbReference type="Proteomes" id="UP000262371">
    <property type="component" value="Unassembled WGS sequence"/>
</dbReference>
<evidence type="ECO:0000313" key="1">
    <source>
        <dbReference type="EMBL" id="RFD19240.1"/>
    </source>
</evidence>
<proteinExistence type="predicted"/>
<sequence>MVAYQDGNGAEPPCWLATPAHDFTKLAHALLPQAERLLATQGVFAPQGAAMDLRGGIIPVTPPVTSADPAALMAQVHAALRADVRARPRRAAAVIANCTVILPGAAGPTQAAVVSCAYRDGTGAQVAYPYTLVHGRVTFGPPAWEEGGQDIFPPIRLRPHVRADGPPRPAGHAVGLFMVRGVAPDALLRHLGLTTDGAGTDTPAARLCMAALPDGWCVLWCNDMADAPGLRLKLATQGAGVEVIFITIDEHACRTRATGYHGGVEVWSVAHDGSASAHDLVTTGQPPACLPGLVADMEREEVESGYPPGAVDFYFDIPVALVHALTGFSYWQRAAFTPLA</sequence>
<keyword evidence="2" id="KW-1185">Reference proteome</keyword>
<dbReference type="OrthoDB" id="7279758at2"/>
<comment type="caution">
    <text evidence="1">The sequence shown here is derived from an EMBL/GenBank/DDBJ whole genome shotgun (WGS) entry which is preliminary data.</text>
</comment>
<evidence type="ECO:0000313" key="2">
    <source>
        <dbReference type="Proteomes" id="UP000262371"/>
    </source>
</evidence>
<dbReference type="RefSeq" id="WP_116703652.1">
    <property type="nucleotide sequence ID" value="NZ_QUWV01000115.1"/>
</dbReference>
<dbReference type="AlphaFoldDB" id="A0A371YYD0"/>
<dbReference type="EMBL" id="QUWV01000115">
    <property type="protein sequence ID" value="RFD19240.1"/>
    <property type="molecule type" value="Genomic_DNA"/>
</dbReference>
<organism evidence="1 2">
    <name type="scientific">Komagataeibacter melaceti</name>
    <dbReference type="NCBI Taxonomy" id="2766577"/>
    <lineage>
        <taxon>Bacteria</taxon>
        <taxon>Pseudomonadati</taxon>
        <taxon>Pseudomonadota</taxon>
        <taxon>Alphaproteobacteria</taxon>
        <taxon>Acetobacterales</taxon>
        <taxon>Acetobacteraceae</taxon>
        <taxon>Komagataeibacter</taxon>
    </lineage>
</organism>